<dbReference type="AlphaFoldDB" id="A0A2P2LE19"/>
<proteinExistence type="predicted"/>
<organism evidence="2">
    <name type="scientific">Rhizophora mucronata</name>
    <name type="common">Asiatic mangrove</name>
    <dbReference type="NCBI Taxonomy" id="61149"/>
    <lineage>
        <taxon>Eukaryota</taxon>
        <taxon>Viridiplantae</taxon>
        <taxon>Streptophyta</taxon>
        <taxon>Embryophyta</taxon>
        <taxon>Tracheophyta</taxon>
        <taxon>Spermatophyta</taxon>
        <taxon>Magnoliopsida</taxon>
        <taxon>eudicotyledons</taxon>
        <taxon>Gunneridae</taxon>
        <taxon>Pentapetalae</taxon>
        <taxon>rosids</taxon>
        <taxon>fabids</taxon>
        <taxon>Malpighiales</taxon>
        <taxon>Rhizophoraceae</taxon>
        <taxon>Rhizophora</taxon>
    </lineage>
</organism>
<evidence type="ECO:0000313" key="2">
    <source>
        <dbReference type="EMBL" id="MBX16231.1"/>
    </source>
</evidence>
<evidence type="ECO:0000256" key="1">
    <source>
        <dbReference type="SAM" id="MobiDB-lite"/>
    </source>
</evidence>
<reference evidence="2" key="1">
    <citation type="submission" date="2018-02" db="EMBL/GenBank/DDBJ databases">
        <title>Rhizophora mucronata_Transcriptome.</title>
        <authorList>
            <person name="Meera S.P."/>
            <person name="Sreeshan A."/>
            <person name="Augustine A."/>
        </authorList>
    </citation>
    <scope>NUCLEOTIDE SEQUENCE</scope>
    <source>
        <tissue evidence="2">Leaf</tissue>
    </source>
</reference>
<protein>
    <submittedName>
        <fullName evidence="2">Putative beta-1 3-galactosyltransferase 10 isoform X3</fullName>
    </submittedName>
</protein>
<dbReference type="EMBL" id="GGEC01035747">
    <property type="protein sequence ID" value="MBX16231.1"/>
    <property type="molecule type" value="Transcribed_RNA"/>
</dbReference>
<sequence length="49" mass="5329">MSEEASISIASPISSSSWTSSVIPPSRAKLSKAKLALYILRIMGRYCIQ</sequence>
<name>A0A2P2LE19_RHIMU</name>
<keyword evidence="2" id="KW-0328">Glycosyltransferase</keyword>
<keyword evidence="2" id="KW-0808">Transferase</keyword>
<accession>A0A2P2LE19</accession>
<dbReference type="GO" id="GO:0016757">
    <property type="term" value="F:glycosyltransferase activity"/>
    <property type="evidence" value="ECO:0007669"/>
    <property type="project" value="UniProtKB-KW"/>
</dbReference>
<feature type="region of interest" description="Disordered" evidence="1">
    <location>
        <begin position="1"/>
        <end position="25"/>
    </location>
</feature>